<dbReference type="Proteomes" id="UP001321520">
    <property type="component" value="Chromosome"/>
</dbReference>
<proteinExistence type="predicted"/>
<feature type="chain" id="PRO_5045230015" evidence="1">
    <location>
        <begin position="30"/>
        <end position="331"/>
    </location>
</feature>
<dbReference type="Pfam" id="PF10972">
    <property type="entry name" value="CsiV"/>
    <property type="match status" value="1"/>
</dbReference>
<organism evidence="2 3">
    <name type="scientific">Microbulbifer spongiae</name>
    <dbReference type="NCBI Taxonomy" id="2944933"/>
    <lineage>
        <taxon>Bacteria</taxon>
        <taxon>Pseudomonadati</taxon>
        <taxon>Pseudomonadota</taxon>
        <taxon>Gammaproteobacteria</taxon>
        <taxon>Cellvibrionales</taxon>
        <taxon>Microbulbiferaceae</taxon>
        <taxon>Microbulbifer</taxon>
    </lineage>
</organism>
<dbReference type="EMBL" id="CP098023">
    <property type="protein sequence ID" value="WKD48194.1"/>
    <property type="molecule type" value="Genomic_DNA"/>
</dbReference>
<gene>
    <name evidence="2" type="ORF">M8T91_09580</name>
</gene>
<dbReference type="RefSeq" id="WP_301413846.1">
    <property type="nucleotide sequence ID" value="NZ_CP098023.1"/>
</dbReference>
<accession>A0ABY9E9L3</accession>
<reference evidence="2 3" key="1">
    <citation type="submission" date="2022-05" db="EMBL/GenBank/DDBJ databases">
        <title>Microbulbifer sp. nov., isolated from sponge.</title>
        <authorList>
            <person name="Gao L."/>
        </authorList>
    </citation>
    <scope>NUCLEOTIDE SEQUENCE [LARGE SCALE GENOMIC DNA]</scope>
    <source>
        <strain evidence="2 3">MI-G</strain>
    </source>
</reference>
<evidence type="ECO:0000256" key="1">
    <source>
        <dbReference type="SAM" id="SignalP"/>
    </source>
</evidence>
<name>A0ABY9E9L3_9GAMM</name>
<evidence type="ECO:0000313" key="3">
    <source>
        <dbReference type="Proteomes" id="UP001321520"/>
    </source>
</evidence>
<evidence type="ECO:0000313" key="2">
    <source>
        <dbReference type="EMBL" id="WKD48194.1"/>
    </source>
</evidence>
<dbReference type="InterPro" id="IPR021241">
    <property type="entry name" value="CsiV"/>
</dbReference>
<sequence>MMNRGHLATRITCLFPTLALVFSAAAAQAANYAGNTFEVEMIVFERPQGMARSGESWPASLRLQYPAHWVDFDTRTATPEVEETLSLIASPKAGNLFGSNLSNGEAQQPAATAAQTVQTEIEAAPSLFLSPVPTLLNNKVAALIKGGERILFHKAWRQVLQQKHNSPAVLIHGGDHFRGYRQLEGSVTLSVSRYLHLSTDLWLSDFSLLPEAEGILLPKRPRVDTTEFTEATIPNHQGDNQLPHTGPALRNKQLAFGEYEPGAPEQEQPLYVAHVARLQHERRMRSGKLHYIDHPAFGILIEIRTVPGQQDEELREKLPVEAGAVAEIEVP</sequence>
<keyword evidence="3" id="KW-1185">Reference proteome</keyword>
<feature type="signal peptide" evidence="1">
    <location>
        <begin position="1"/>
        <end position="29"/>
    </location>
</feature>
<keyword evidence="1" id="KW-0732">Signal</keyword>
<protein>
    <submittedName>
        <fullName evidence="2">Peptidoglycan binding protein CsiV</fullName>
    </submittedName>
</protein>